<name>A0A1C7MVH9_9FUNG</name>
<sequence length="199" mass="22480">MSPADRTEPQRRLRRVGIAPVIHRVAKRDNGNQERDVAVQSGASRQEPEDLQSVLCEEDQNIAEFAIDAWGIEREDYDVDPSTEFYTEQMELVEQRTSSLTNLCVSFANPKTYLVVPSVPVVSSPLGMFICIPKNVFTPVEILSFMFLNTCRETGSSVNDANYFYYFVNHALEELGGKGDNVRTDECMYLHSCLEIQAV</sequence>
<dbReference type="AlphaFoldDB" id="A0A1C7MVH9"/>
<evidence type="ECO:0000313" key="2">
    <source>
        <dbReference type="EMBL" id="OBZ80843.1"/>
    </source>
</evidence>
<reference evidence="2 3" key="1">
    <citation type="submission" date="2016-03" db="EMBL/GenBank/DDBJ databases">
        <title>Choanephora cucurbitarum.</title>
        <authorList>
            <person name="Min B."/>
            <person name="Park H."/>
            <person name="Park J.-H."/>
            <person name="Shin H.-D."/>
            <person name="Choi I.-G."/>
        </authorList>
    </citation>
    <scope>NUCLEOTIDE SEQUENCE [LARGE SCALE GENOMIC DNA]</scope>
    <source>
        <strain evidence="2 3">KUS-F28377</strain>
    </source>
</reference>
<accession>A0A1C7MVH9</accession>
<evidence type="ECO:0000256" key="1">
    <source>
        <dbReference type="SAM" id="MobiDB-lite"/>
    </source>
</evidence>
<proteinExistence type="predicted"/>
<keyword evidence="3" id="KW-1185">Reference proteome</keyword>
<dbReference type="Proteomes" id="UP000093000">
    <property type="component" value="Unassembled WGS sequence"/>
</dbReference>
<gene>
    <name evidence="2" type="ORF">A0J61_11107</name>
</gene>
<dbReference type="InParanoid" id="A0A1C7MVH9"/>
<feature type="non-terminal residue" evidence="2">
    <location>
        <position position="199"/>
    </location>
</feature>
<evidence type="ECO:0000313" key="3">
    <source>
        <dbReference type="Proteomes" id="UP000093000"/>
    </source>
</evidence>
<comment type="caution">
    <text evidence="2">The sequence shown here is derived from an EMBL/GenBank/DDBJ whole genome shotgun (WGS) entry which is preliminary data.</text>
</comment>
<organism evidence="2 3">
    <name type="scientific">Choanephora cucurbitarum</name>
    <dbReference type="NCBI Taxonomy" id="101091"/>
    <lineage>
        <taxon>Eukaryota</taxon>
        <taxon>Fungi</taxon>
        <taxon>Fungi incertae sedis</taxon>
        <taxon>Mucoromycota</taxon>
        <taxon>Mucoromycotina</taxon>
        <taxon>Mucoromycetes</taxon>
        <taxon>Mucorales</taxon>
        <taxon>Mucorineae</taxon>
        <taxon>Choanephoraceae</taxon>
        <taxon>Choanephoroideae</taxon>
        <taxon>Choanephora</taxon>
    </lineage>
</organism>
<protein>
    <submittedName>
        <fullName evidence="2">Uncharacterized protein</fullName>
    </submittedName>
</protein>
<dbReference type="EMBL" id="LUGH01001680">
    <property type="protein sequence ID" value="OBZ80843.1"/>
    <property type="molecule type" value="Genomic_DNA"/>
</dbReference>
<feature type="region of interest" description="Disordered" evidence="1">
    <location>
        <begin position="29"/>
        <end position="50"/>
    </location>
</feature>